<comment type="caution">
    <text evidence="5">The sequence shown here is derived from an EMBL/GenBank/DDBJ whole genome shotgun (WGS) entry which is preliminary data.</text>
</comment>
<dbReference type="FunFam" id="1.10.1200.10:FF:000005">
    <property type="entry name" value="Nonribosomal peptide synthetase 1"/>
    <property type="match status" value="3"/>
</dbReference>
<dbReference type="InterPro" id="IPR000873">
    <property type="entry name" value="AMP-dep_synth/lig_dom"/>
</dbReference>
<dbReference type="GO" id="GO:0016874">
    <property type="term" value="F:ligase activity"/>
    <property type="evidence" value="ECO:0007669"/>
    <property type="project" value="UniProtKB-KW"/>
</dbReference>
<dbReference type="SUPFAM" id="SSF56801">
    <property type="entry name" value="Acetyl-CoA synthetase-like"/>
    <property type="match status" value="2"/>
</dbReference>
<dbReference type="Pfam" id="PF00668">
    <property type="entry name" value="Condensation"/>
    <property type="match status" value="4"/>
</dbReference>
<dbReference type="InterPro" id="IPR045851">
    <property type="entry name" value="AMP-bd_C_sf"/>
</dbReference>
<dbReference type="GO" id="GO:0005737">
    <property type="term" value="C:cytoplasm"/>
    <property type="evidence" value="ECO:0007669"/>
    <property type="project" value="TreeGrafter"/>
</dbReference>
<dbReference type="OMA" id="ECTIMCA"/>
<evidence type="ECO:0000313" key="6">
    <source>
        <dbReference type="Proteomes" id="UP000007115"/>
    </source>
</evidence>
<evidence type="ECO:0000259" key="4">
    <source>
        <dbReference type="PROSITE" id="PS50075"/>
    </source>
</evidence>
<dbReference type="Gene3D" id="3.30.300.30">
    <property type="match status" value="3"/>
</dbReference>
<dbReference type="STRING" id="413071.G9MWW6"/>
<keyword evidence="3" id="KW-0436">Ligase</keyword>
<evidence type="ECO:0000256" key="2">
    <source>
        <dbReference type="ARBA" id="ARBA00022553"/>
    </source>
</evidence>
<keyword evidence="6" id="KW-1185">Reference proteome</keyword>
<dbReference type="Gene3D" id="3.30.559.10">
    <property type="entry name" value="Chloramphenicol acetyltransferase-like domain"/>
    <property type="match status" value="3"/>
</dbReference>
<reference evidence="5 6" key="1">
    <citation type="journal article" date="2011" name="Genome Biol.">
        <title>Comparative genome sequence analysis underscores mycoparasitism as the ancestral life style of Trichoderma.</title>
        <authorList>
            <person name="Kubicek C.P."/>
            <person name="Herrera-Estrella A."/>
            <person name="Seidl-Seiboth V."/>
            <person name="Martinez D.A."/>
            <person name="Druzhinina I.S."/>
            <person name="Thon M."/>
            <person name="Zeilinger S."/>
            <person name="Casas-Flores S."/>
            <person name="Horwitz B.A."/>
            <person name="Mukherjee P.K."/>
            <person name="Mukherjee M."/>
            <person name="Kredics L."/>
            <person name="Alcaraz L.D."/>
            <person name="Aerts A."/>
            <person name="Antal Z."/>
            <person name="Atanasova L."/>
            <person name="Cervantes-Badillo M.G."/>
            <person name="Challacombe J."/>
            <person name="Chertkov O."/>
            <person name="McCluskey K."/>
            <person name="Coulpier F."/>
            <person name="Deshpande N."/>
            <person name="von Doehren H."/>
            <person name="Ebbole D.J."/>
            <person name="Esquivel-Naranjo E.U."/>
            <person name="Fekete E."/>
            <person name="Flipphi M."/>
            <person name="Glaser F."/>
            <person name="Gomez-Rodriguez E.Y."/>
            <person name="Gruber S."/>
            <person name="Han C."/>
            <person name="Henrissat B."/>
            <person name="Hermosa R."/>
            <person name="Hernandez-Onate M."/>
            <person name="Karaffa L."/>
            <person name="Kosti I."/>
            <person name="Le Crom S."/>
            <person name="Lindquist E."/>
            <person name="Lucas S."/>
            <person name="Luebeck M."/>
            <person name="Luebeck P.S."/>
            <person name="Margeot A."/>
            <person name="Metz B."/>
            <person name="Misra M."/>
            <person name="Nevalainen H."/>
            <person name="Omann M."/>
            <person name="Packer N."/>
            <person name="Perrone G."/>
            <person name="Uresti-Rivera E.E."/>
            <person name="Salamov A."/>
            <person name="Schmoll M."/>
            <person name="Seiboth B."/>
            <person name="Shapiro H."/>
            <person name="Sukno S."/>
            <person name="Tamayo-Ramos J.A."/>
            <person name="Tisch D."/>
            <person name="Wiest A."/>
            <person name="Wilkinson H.H."/>
            <person name="Zhang M."/>
            <person name="Coutinho P.M."/>
            <person name="Kenerley C.M."/>
            <person name="Monte E."/>
            <person name="Baker S.E."/>
            <person name="Grigoriev I.V."/>
        </authorList>
    </citation>
    <scope>NUCLEOTIDE SEQUENCE [LARGE SCALE GENOMIC DNA]</scope>
    <source>
        <strain evidence="6">Gv29-8 / FGSC 10586</strain>
    </source>
</reference>
<dbReference type="Gene3D" id="1.10.1200.10">
    <property type="entry name" value="ACP-like"/>
    <property type="match status" value="3"/>
</dbReference>
<dbReference type="InterPro" id="IPR042099">
    <property type="entry name" value="ANL_N_sf"/>
</dbReference>
<dbReference type="FunFam" id="3.30.300.30:FF:000015">
    <property type="entry name" value="Nonribosomal peptide synthase SidD"/>
    <property type="match status" value="1"/>
</dbReference>
<dbReference type="Pfam" id="PF00501">
    <property type="entry name" value="AMP-binding"/>
    <property type="match status" value="1"/>
</dbReference>
<dbReference type="Gene3D" id="3.40.50.12780">
    <property type="entry name" value="N-terminal domain of ligase-like"/>
    <property type="match status" value="1"/>
</dbReference>
<proteinExistence type="predicted"/>
<dbReference type="GeneID" id="25791759"/>
<evidence type="ECO:0000313" key="5">
    <source>
        <dbReference type="EMBL" id="EHK21098.1"/>
    </source>
</evidence>
<dbReference type="Gene3D" id="3.30.559.30">
    <property type="entry name" value="Nonribosomal peptide synthetase, condensation domain"/>
    <property type="match status" value="3"/>
</dbReference>
<dbReference type="CDD" id="cd05918">
    <property type="entry name" value="A_NRPS_SidN3_like"/>
    <property type="match status" value="1"/>
</dbReference>
<dbReference type="InterPro" id="IPR036736">
    <property type="entry name" value="ACP-like_sf"/>
</dbReference>
<dbReference type="PANTHER" id="PTHR45527:SF1">
    <property type="entry name" value="FATTY ACID SYNTHASE"/>
    <property type="match status" value="1"/>
</dbReference>
<dbReference type="Proteomes" id="UP000007115">
    <property type="component" value="Unassembled WGS sequence"/>
</dbReference>
<dbReference type="FunFam" id="3.40.50.12780:FF:000014">
    <property type="entry name" value="Nonribosomal peptide synthetase 1"/>
    <property type="match status" value="1"/>
</dbReference>
<accession>G9MWW6</accession>
<dbReference type="InterPro" id="IPR006162">
    <property type="entry name" value="Ppantetheine_attach_site"/>
</dbReference>
<dbReference type="InterPro" id="IPR009081">
    <property type="entry name" value="PP-bd_ACP"/>
</dbReference>
<feature type="domain" description="Carrier" evidence="4">
    <location>
        <begin position="793"/>
        <end position="869"/>
    </location>
</feature>
<dbReference type="GO" id="GO:0043041">
    <property type="term" value="P:amino acid activation for nonribosomal peptide biosynthetic process"/>
    <property type="evidence" value="ECO:0007669"/>
    <property type="project" value="TreeGrafter"/>
</dbReference>
<dbReference type="PANTHER" id="PTHR45527">
    <property type="entry name" value="NONRIBOSOMAL PEPTIDE SYNTHETASE"/>
    <property type="match status" value="1"/>
</dbReference>
<evidence type="ECO:0000256" key="3">
    <source>
        <dbReference type="ARBA" id="ARBA00022598"/>
    </source>
</evidence>
<dbReference type="SMART" id="SM00823">
    <property type="entry name" value="PKS_PP"/>
    <property type="match status" value="3"/>
</dbReference>
<name>G9MWW6_HYPVG</name>
<evidence type="ECO:0000256" key="1">
    <source>
        <dbReference type="ARBA" id="ARBA00022450"/>
    </source>
</evidence>
<dbReference type="GO" id="GO:0044550">
    <property type="term" value="P:secondary metabolite biosynthetic process"/>
    <property type="evidence" value="ECO:0007669"/>
    <property type="project" value="TreeGrafter"/>
</dbReference>
<dbReference type="NCBIfam" id="TIGR01733">
    <property type="entry name" value="AA-adenyl-dom"/>
    <property type="match status" value="1"/>
</dbReference>
<dbReference type="InterPro" id="IPR020845">
    <property type="entry name" value="AMP-binding_CS"/>
</dbReference>
<dbReference type="InterPro" id="IPR001242">
    <property type="entry name" value="Condensation_dom"/>
</dbReference>
<dbReference type="EMBL" id="ABDF02000075">
    <property type="protein sequence ID" value="EHK21098.1"/>
    <property type="molecule type" value="Genomic_DNA"/>
</dbReference>
<sequence>MPSEIQDQLHKVLPVYMVPSVYFKVAELSMTPSGKINRKGLREIGASFTVQELAKIRTAEKAQKRKPATRDEIAMQEIWSDLLEIDLETIGLGDDFFQLGGDSIAAMKLIAMARQEDIEITVADVFRRPTLGELVGGLEGKSTAIEDEILPFDLLNVDTNKEDVVKEIASMYGLEASNILDVYPSTPLQEGLLSLSSKQPGDYIWQMTLALSQNISVKTFRSAWEKVFNESEMLRTRIVQYGTLGSLQVVLDENIKWIEASGLEEYRKLDRSQVMEPGQRLIRFALIKNGSGAIKWFTWTIHHVLYDGWSMDLILKAVARACQGTPFDTLVKFNGFIKYIGDIDADDARQYWEDALEDYDETPFPLLTPGVLQPFADMSEEISIDLSHGHGSGATIATLVRTAWALTAGKWAQTEDVVFGAAVSGRNAPVTGIEKMMAPTIATVPVRIKYSNDWKVSELIDMVHQQITDMIPFEQTGLRRIGKYFQHKEQSTESDYFGKWQENAYSWSGTYGLEILANLDTDSTKVEASFDSNLIQPQVVKELLSHFSAILQQLALEINHKQFQRLMDLRNVTLNQLPKLCNDPPSHLQSRLQQPPQSPRLLAPGSVGEFLLDGSSLNTLNRTGRSYTTGGRGNLYSTGYLVRHNEDGSMLFLAQKPVQAAPVAQVAQVAQSAAAQVSQTSTAARVPRVASLKIHVQPIDLSEVEHHVQQSVSGAKQVVAEVLAPVDKGSRTALAVFILLDTPAIQKTSGTVEKPVAVVTAIGSDDEDRLIKALPRHMIPTIFFSDTENTKKQPVTEMENQIRRYWAQVLNVDSDTIGPNENFFHLGGDSIEAMTMVGIARKDGIQLSVAELFRHPKLKDVASRATYIKSDNTENVQPFSLLGNGVSKESVVATFANSCGVDEVLIQDAFPCTPLQAGLMSLSSKSGDYITQWVLEISEDVDLSRFRKCWEEVVKRVAILRTRIIADDNENLVQVVIKEELKWETTAAIALTDYVELDRKQPMIMGNPLTRFAIVANKWFVWTIHHALYDSWSMPRMMDLANRIYTGRKLEPYLSFSKFIQYVSSQDTKLETDYWTESLNNCDHVAEYILLEKSIPSDITTSTLAHAAWAIVVGRITDGEEVVFGSTVSGRGAAIAGIEEIVGPTIATVPMRIKWSKEPTITSFLENISPDCAKACNFQTLLIIQPQDGEEEQESPFGKWQNDEGKNSNTYPLTLFITLGSSEIFVKASFDSRVIEPLAMQRLLEQFKDTVLNLHANSANSSKTLWGLPILPSSDLQTLWTWNSAVPDYIDKLLHSMLEDQAELRPTAPAIHAWDGDLTYSELDMFSTSLASYLVELGLKSGVVVPLCFEKSKWTIVSLFAVLKAGGAFVLLDASLPEQRLQSIVNQLDSGILLSSGEASQRFGTFSSEKTVVVDETLLEKISNSSQAYEGVAVSSKSLAYVVFTSGSTGAPKGVQVSHRNLATAINHRRSHFSYSDKSRFLDFASYSFDMSLFTIFHNFSAGACLCIPRDEDKKNNLAKTIAELNADTLVLTPSVSRSLKPADVPGVKSILWCSEALHSKDAEPWFGKIHAINTYGPFECTPVTTINYGAKSVEEMGYIGRGVGVATWVVDPENYNQLIPIGHVGELLLEGPLVGLGYLNAPEKTAEAFVENPEWLVKGFGKKPGHQGRLYRTGDLVRYNNEHNLVFVGRKNTKVKMRGQWVELGDVAYQVGQHIPNVNQVVAEVIAPGGDETRPLLAAFLQIESKTPIAESLLEFYQVDFQLEASLTESLPKQMIPDVYFSVAQIPMTATGKTNRGRLRELGATLTIQQLAALRTAKQRPKRQPQTAAEKQMQAIWSRIIQVEPDAIGLDDNFFQLGGDSISAMMLVGAVRKHGLSLHIASIFRKPKLEELARLASPDTNNIDATTGSQDQLLEEAQKSALLADLDSKGDKYELRSADVAEVLPLTDFQFNLVNASMSNGPLFCNYCFLDLESSPDVAHLEEACAWALERLPILRSRFLPLLGSFWQVIPRQVQKLPLQILNVGTEEDLAGFSRGFCFRDQETLKATNAPFAVFLFRSNAKSARLVLRISHTQYDGISLPQIFNSILQGSQNASSLSPSLFADYLTSSHRHLTKSREYWRNLLHNSSVTIAGKYLPQLSAISPRREAIRLERGITIPRLPLGITTAALLSSAWAILLSRLTGKDDIIYSQLVTGRNAAIEGVEDIVGPCVNIIPMRASLASLQTPSNLLESIQNQFIAVGEADSLGLRDNINETPEFQSGQASAQLQSFDNPHHIQSKIWLTSRPRGDVINIEFQANTHMMTAETAEIILASYCEIATGLFLKSDMPLKQSAEAYTLKI</sequence>
<keyword evidence="2" id="KW-0597">Phosphoprotein</keyword>
<dbReference type="eggNOG" id="KOG1178">
    <property type="taxonomic scope" value="Eukaryota"/>
</dbReference>
<dbReference type="Pfam" id="PF00550">
    <property type="entry name" value="PP-binding"/>
    <property type="match status" value="3"/>
</dbReference>
<dbReference type="HOGENOM" id="CLU_000022_2_8_1"/>
<dbReference type="InterPro" id="IPR010071">
    <property type="entry name" value="AA_adenyl_dom"/>
</dbReference>
<feature type="domain" description="Carrier" evidence="4">
    <location>
        <begin position="1825"/>
        <end position="1901"/>
    </location>
</feature>
<dbReference type="PROSITE" id="PS00455">
    <property type="entry name" value="AMP_BINDING"/>
    <property type="match status" value="1"/>
</dbReference>
<dbReference type="RefSeq" id="XP_013955292.1">
    <property type="nucleotide sequence ID" value="XM_014099817.1"/>
</dbReference>
<protein>
    <submittedName>
        <fullName evidence="5">Non-ribosomal peptide synthetase</fullName>
    </submittedName>
</protein>
<dbReference type="PROSITE" id="PS50075">
    <property type="entry name" value="CARRIER"/>
    <property type="match status" value="3"/>
</dbReference>
<organism evidence="5 6">
    <name type="scientific">Hypocrea virens (strain Gv29-8 / FGSC 10586)</name>
    <name type="common">Gliocladium virens</name>
    <name type="synonym">Trichoderma virens</name>
    <dbReference type="NCBI Taxonomy" id="413071"/>
    <lineage>
        <taxon>Eukaryota</taxon>
        <taxon>Fungi</taxon>
        <taxon>Dikarya</taxon>
        <taxon>Ascomycota</taxon>
        <taxon>Pezizomycotina</taxon>
        <taxon>Sordariomycetes</taxon>
        <taxon>Hypocreomycetidae</taxon>
        <taxon>Hypocreales</taxon>
        <taxon>Hypocreaceae</taxon>
        <taxon>Trichoderma</taxon>
    </lineage>
</organism>
<gene>
    <name evidence="5" type="ORF">TRIVIDRAFT_223369</name>
</gene>
<feature type="domain" description="Carrier" evidence="4">
    <location>
        <begin position="66"/>
        <end position="142"/>
    </location>
</feature>
<dbReference type="InterPro" id="IPR023213">
    <property type="entry name" value="CAT-like_dom_sf"/>
</dbReference>
<dbReference type="VEuPathDB" id="FungiDB:TRIVIDRAFT_223369"/>
<dbReference type="SUPFAM" id="SSF47336">
    <property type="entry name" value="ACP-like"/>
    <property type="match status" value="3"/>
</dbReference>
<dbReference type="SUPFAM" id="SSF52777">
    <property type="entry name" value="CoA-dependent acyltransferases"/>
    <property type="match status" value="6"/>
</dbReference>
<dbReference type="GO" id="GO:0031177">
    <property type="term" value="F:phosphopantetheine binding"/>
    <property type="evidence" value="ECO:0007669"/>
    <property type="project" value="InterPro"/>
</dbReference>
<dbReference type="PROSITE" id="PS00012">
    <property type="entry name" value="PHOSPHOPANTETHEINE"/>
    <property type="match status" value="3"/>
</dbReference>
<dbReference type="InParanoid" id="G9MWW6"/>
<dbReference type="InterPro" id="IPR020806">
    <property type="entry name" value="PKS_PP-bd"/>
</dbReference>
<dbReference type="OrthoDB" id="416786at2759"/>
<dbReference type="CDD" id="cd19545">
    <property type="entry name" value="FUM14_C_NRPS-like"/>
    <property type="match status" value="2"/>
</dbReference>
<keyword evidence="1" id="KW-0596">Phosphopantetheine</keyword>